<dbReference type="PANTHER" id="PTHR28630:SF3">
    <property type="entry name" value="PEROXIREDOXIN-LIKE 2C"/>
    <property type="match status" value="1"/>
</dbReference>
<dbReference type="OrthoDB" id="40334at2759"/>
<gene>
    <name evidence="1" type="ORF">D9758_017306</name>
</gene>
<evidence type="ECO:0000313" key="1">
    <source>
        <dbReference type="EMBL" id="KAF5323206.1"/>
    </source>
</evidence>
<accession>A0A8H5BHY7</accession>
<dbReference type="AlphaFoldDB" id="A0A8H5BHY7"/>
<keyword evidence="2" id="KW-1185">Reference proteome</keyword>
<organism evidence="1 2">
    <name type="scientific">Tetrapyrgos nigripes</name>
    <dbReference type="NCBI Taxonomy" id="182062"/>
    <lineage>
        <taxon>Eukaryota</taxon>
        <taxon>Fungi</taxon>
        <taxon>Dikarya</taxon>
        <taxon>Basidiomycota</taxon>
        <taxon>Agaricomycotina</taxon>
        <taxon>Agaricomycetes</taxon>
        <taxon>Agaricomycetidae</taxon>
        <taxon>Agaricales</taxon>
        <taxon>Marasmiineae</taxon>
        <taxon>Marasmiaceae</taxon>
        <taxon>Tetrapyrgos</taxon>
    </lineage>
</organism>
<sequence>MCPQYVEQLASVPQEKLESANVEVVVVGCGDWQPIAFYADTTGFKGKIYAEPTRAIYRELELVSNLKSSGENMPSYLKRGRVSNALVSMLKAIRNPTLMGKVRPSTQNGGDFIFEGRKCTFAHRMKNTEDRKSFPKALKGL</sequence>
<dbReference type="Proteomes" id="UP000559256">
    <property type="component" value="Unassembled WGS sequence"/>
</dbReference>
<dbReference type="PANTHER" id="PTHR28630">
    <property type="match status" value="1"/>
</dbReference>
<protein>
    <submittedName>
        <fullName evidence="1">Uncharacterized protein</fullName>
    </submittedName>
</protein>
<dbReference type="Pfam" id="PF13911">
    <property type="entry name" value="AhpC-TSA_2"/>
    <property type="match status" value="1"/>
</dbReference>
<dbReference type="EMBL" id="JAACJM010000395">
    <property type="protein sequence ID" value="KAF5323206.1"/>
    <property type="molecule type" value="Genomic_DNA"/>
</dbReference>
<proteinExistence type="predicted"/>
<name>A0A8H5BHY7_9AGAR</name>
<comment type="caution">
    <text evidence="1">The sequence shown here is derived from an EMBL/GenBank/DDBJ whole genome shotgun (WGS) entry which is preliminary data.</text>
</comment>
<dbReference type="InterPro" id="IPR032801">
    <property type="entry name" value="PXL2A/B/C"/>
</dbReference>
<evidence type="ECO:0000313" key="2">
    <source>
        <dbReference type="Proteomes" id="UP000559256"/>
    </source>
</evidence>
<reference evidence="1 2" key="1">
    <citation type="journal article" date="2020" name="ISME J.">
        <title>Uncovering the hidden diversity of litter-decomposition mechanisms in mushroom-forming fungi.</title>
        <authorList>
            <person name="Floudas D."/>
            <person name="Bentzer J."/>
            <person name="Ahren D."/>
            <person name="Johansson T."/>
            <person name="Persson P."/>
            <person name="Tunlid A."/>
        </authorList>
    </citation>
    <scope>NUCLEOTIDE SEQUENCE [LARGE SCALE GENOMIC DNA]</scope>
    <source>
        <strain evidence="1 2">CBS 291.85</strain>
    </source>
</reference>